<evidence type="ECO:0000313" key="3">
    <source>
        <dbReference type="Proteomes" id="UP000502260"/>
    </source>
</evidence>
<protein>
    <submittedName>
        <fullName evidence="2">Uncharacterized protein</fullName>
    </submittedName>
</protein>
<dbReference type="RefSeq" id="WP_173064512.1">
    <property type="nucleotide sequence ID" value="NZ_AP022853.1"/>
</dbReference>
<evidence type="ECO:0000256" key="1">
    <source>
        <dbReference type="SAM" id="SignalP"/>
    </source>
</evidence>
<reference evidence="3" key="1">
    <citation type="submission" date="2020-03" db="EMBL/GenBank/DDBJ databases">
        <title>Complete genome sequence of sulfur-oxidizing bacterium skT11.</title>
        <authorList>
            <person name="Kanda M."/>
            <person name="Kojima H."/>
            <person name="Fukui M."/>
        </authorList>
    </citation>
    <scope>NUCLEOTIDE SEQUENCE [LARGE SCALE GENOMIC DNA]</scope>
    <source>
        <strain evidence="3">skT11</strain>
    </source>
</reference>
<accession>A0A6F8VC52</accession>
<keyword evidence="1" id="KW-0732">Signal</keyword>
<dbReference type="EMBL" id="AP022853">
    <property type="protein sequence ID" value="BCB27244.1"/>
    <property type="molecule type" value="Genomic_DNA"/>
</dbReference>
<gene>
    <name evidence="2" type="ORF">SKTS_21300</name>
</gene>
<dbReference type="KEGG" id="slac:SKTS_21300"/>
<feature type="chain" id="PRO_5026171873" evidence="1">
    <location>
        <begin position="20"/>
        <end position="45"/>
    </location>
</feature>
<proteinExistence type="predicted"/>
<feature type="signal peptide" evidence="1">
    <location>
        <begin position="1"/>
        <end position="19"/>
    </location>
</feature>
<evidence type="ECO:0000313" key="2">
    <source>
        <dbReference type="EMBL" id="BCB27244.1"/>
    </source>
</evidence>
<sequence length="45" mass="5034">MFKTYLASGLLALSLFAWAQYHGWSVYSVNEGKPQPGTARSAYHK</sequence>
<keyword evidence="3" id="KW-1185">Reference proteome</keyword>
<dbReference type="Proteomes" id="UP000502260">
    <property type="component" value="Chromosome"/>
</dbReference>
<organism evidence="2 3">
    <name type="scientific">Sulfurimicrobium lacus</name>
    <dbReference type="NCBI Taxonomy" id="2715678"/>
    <lineage>
        <taxon>Bacteria</taxon>
        <taxon>Pseudomonadati</taxon>
        <taxon>Pseudomonadota</taxon>
        <taxon>Betaproteobacteria</taxon>
        <taxon>Nitrosomonadales</taxon>
        <taxon>Sulfuricellaceae</taxon>
        <taxon>Sulfurimicrobium</taxon>
    </lineage>
</organism>
<name>A0A6F8VC52_9PROT</name>
<dbReference type="AlphaFoldDB" id="A0A6F8VC52"/>